<proteinExistence type="predicted"/>
<organism evidence="2 3">
    <name type="scientific">Rufibacter quisquiliarum</name>
    <dbReference type="NCBI Taxonomy" id="1549639"/>
    <lineage>
        <taxon>Bacteria</taxon>
        <taxon>Pseudomonadati</taxon>
        <taxon>Bacteroidota</taxon>
        <taxon>Cytophagia</taxon>
        <taxon>Cytophagales</taxon>
        <taxon>Hymenobacteraceae</taxon>
        <taxon>Rufibacter</taxon>
    </lineage>
</organism>
<dbReference type="AlphaFoldDB" id="A0A839GC02"/>
<evidence type="ECO:0000313" key="2">
    <source>
        <dbReference type="EMBL" id="MBA9077114.1"/>
    </source>
</evidence>
<accession>A0A839GC02</accession>
<dbReference type="RefSeq" id="WP_182512749.1">
    <property type="nucleotide sequence ID" value="NZ_JACJIQ010000006.1"/>
</dbReference>
<dbReference type="InterPro" id="IPR041657">
    <property type="entry name" value="HTH_17"/>
</dbReference>
<dbReference type="Pfam" id="PF12728">
    <property type="entry name" value="HTH_17"/>
    <property type="match status" value="1"/>
</dbReference>
<evidence type="ECO:0000259" key="1">
    <source>
        <dbReference type="Pfam" id="PF12728"/>
    </source>
</evidence>
<dbReference type="EMBL" id="JACJIQ010000006">
    <property type="protein sequence ID" value="MBA9077114.1"/>
    <property type="molecule type" value="Genomic_DNA"/>
</dbReference>
<evidence type="ECO:0000313" key="3">
    <source>
        <dbReference type="Proteomes" id="UP000563094"/>
    </source>
</evidence>
<protein>
    <submittedName>
        <fullName evidence="2">Excisionase family DNA binding protein</fullName>
    </submittedName>
</protein>
<sequence length="98" mass="11326">MEKLLEELSAIKDLLNRQAAYYKPFLSVAECASFLDLSEHQVYKLIGARKLRYSRPGGKKIYFERAECERFALSNVVRSADEIGLEAQAINRKKGERW</sequence>
<reference evidence="2 3" key="1">
    <citation type="submission" date="2020-08" db="EMBL/GenBank/DDBJ databases">
        <title>Genomic Encyclopedia of Type Strains, Phase IV (KMG-IV): sequencing the most valuable type-strain genomes for metagenomic binning, comparative biology and taxonomic classification.</title>
        <authorList>
            <person name="Goeker M."/>
        </authorList>
    </citation>
    <scope>NUCLEOTIDE SEQUENCE [LARGE SCALE GENOMIC DNA]</scope>
    <source>
        <strain evidence="2 3">DSM 29854</strain>
    </source>
</reference>
<comment type="caution">
    <text evidence="2">The sequence shown here is derived from an EMBL/GenBank/DDBJ whole genome shotgun (WGS) entry which is preliminary data.</text>
</comment>
<keyword evidence="3" id="KW-1185">Reference proteome</keyword>
<gene>
    <name evidence="2" type="ORF">FHS90_001825</name>
</gene>
<dbReference type="Proteomes" id="UP000563094">
    <property type="component" value="Unassembled WGS sequence"/>
</dbReference>
<feature type="domain" description="Helix-turn-helix" evidence="1">
    <location>
        <begin position="25"/>
        <end position="72"/>
    </location>
</feature>
<name>A0A839GC02_9BACT</name>